<dbReference type="Pfam" id="PF13545">
    <property type="entry name" value="HTH_Crp_2"/>
    <property type="match status" value="1"/>
</dbReference>
<keyword evidence="3" id="KW-0804">Transcription</keyword>
<dbReference type="PANTHER" id="PTHR24567">
    <property type="entry name" value="CRP FAMILY TRANSCRIPTIONAL REGULATORY PROTEIN"/>
    <property type="match status" value="1"/>
</dbReference>
<dbReference type="RefSeq" id="WP_011789528.1">
    <property type="nucleotide sequence ID" value="NZ_CP028435.1"/>
</dbReference>
<evidence type="ECO:0000313" key="5">
    <source>
        <dbReference type="EMBL" id="QYX74442.1"/>
    </source>
</evidence>
<dbReference type="EMBL" id="CP080635">
    <property type="protein sequence ID" value="QYX74442.1"/>
    <property type="molecule type" value="Genomic_DNA"/>
</dbReference>
<name>A0ABX8XG12_SHEPU</name>
<gene>
    <name evidence="5" type="ORF">K3G22_08655</name>
</gene>
<accession>A0ABX8XG12</accession>
<protein>
    <submittedName>
        <fullName evidence="5">Crp/Fnr family transcriptional regulator</fullName>
    </submittedName>
</protein>
<proteinExistence type="predicted"/>
<evidence type="ECO:0000256" key="3">
    <source>
        <dbReference type="ARBA" id="ARBA00023163"/>
    </source>
</evidence>
<evidence type="ECO:0000259" key="4">
    <source>
        <dbReference type="PROSITE" id="PS50042"/>
    </source>
</evidence>
<dbReference type="InterPro" id="IPR000595">
    <property type="entry name" value="cNMP-bd_dom"/>
</dbReference>
<keyword evidence="2" id="KW-0238">DNA-binding</keyword>
<dbReference type="PANTHER" id="PTHR24567:SF74">
    <property type="entry name" value="HTH-TYPE TRANSCRIPTIONAL REGULATOR ARCR"/>
    <property type="match status" value="1"/>
</dbReference>
<sequence>MSTIIQNTLAPKVQNQLIHHLPALEQAELLSQAKLVQLNFADLLCQPGESYQYVYFPLTAFISLIAKLPKHPALEMGLIGYEGMLGATTLLSTRQVPSEAIIQGSGKAWRIPIATFEDLLAQSSSLRQILETYLYQLLCQLSQNAVCAHFHSVESRLARWLLMSHDRIQTNELFLTHQFLSDMLGVRRSSITEAAGELQASGCISYNRGRLYILDRQGLLARCCSCYHLMRT</sequence>
<dbReference type="SUPFAM" id="SSF51206">
    <property type="entry name" value="cAMP-binding domain-like"/>
    <property type="match status" value="1"/>
</dbReference>
<dbReference type="InterPro" id="IPR014710">
    <property type="entry name" value="RmlC-like_jellyroll"/>
</dbReference>
<dbReference type="InterPro" id="IPR050397">
    <property type="entry name" value="Env_Response_Regulators"/>
</dbReference>
<organism evidence="5 6">
    <name type="scientific">Shewanella putrefaciens</name>
    <name type="common">Pseudomonas putrefaciens</name>
    <dbReference type="NCBI Taxonomy" id="24"/>
    <lineage>
        <taxon>Bacteria</taxon>
        <taxon>Pseudomonadati</taxon>
        <taxon>Pseudomonadota</taxon>
        <taxon>Gammaproteobacteria</taxon>
        <taxon>Alteromonadales</taxon>
        <taxon>Shewanellaceae</taxon>
        <taxon>Shewanella</taxon>
    </lineage>
</organism>
<dbReference type="GeneID" id="67443325"/>
<dbReference type="InterPro" id="IPR018490">
    <property type="entry name" value="cNMP-bd_dom_sf"/>
</dbReference>
<keyword evidence="1" id="KW-0805">Transcription regulation</keyword>
<dbReference type="Proteomes" id="UP000827084">
    <property type="component" value="Chromosome"/>
</dbReference>
<evidence type="ECO:0000313" key="6">
    <source>
        <dbReference type="Proteomes" id="UP000827084"/>
    </source>
</evidence>
<dbReference type="InterPro" id="IPR036390">
    <property type="entry name" value="WH_DNA-bd_sf"/>
</dbReference>
<dbReference type="SUPFAM" id="SSF46785">
    <property type="entry name" value="Winged helix' DNA-binding domain"/>
    <property type="match status" value="1"/>
</dbReference>
<keyword evidence="6" id="KW-1185">Reference proteome</keyword>
<feature type="domain" description="Cyclic nucleotide-binding" evidence="4">
    <location>
        <begin position="17"/>
        <end position="128"/>
    </location>
</feature>
<evidence type="ECO:0000256" key="2">
    <source>
        <dbReference type="ARBA" id="ARBA00023125"/>
    </source>
</evidence>
<dbReference type="Gene3D" id="1.10.10.10">
    <property type="entry name" value="Winged helix-like DNA-binding domain superfamily/Winged helix DNA-binding domain"/>
    <property type="match status" value="1"/>
</dbReference>
<dbReference type="PROSITE" id="PS50042">
    <property type="entry name" value="CNMP_BINDING_3"/>
    <property type="match status" value="1"/>
</dbReference>
<dbReference type="Gene3D" id="2.60.120.10">
    <property type="entry name" value="Jelly Rolls"/>
    <property type="match status" value="1"/>
</dbReference>
<dbReference type="InterPro" id="IPR036388">
    <property type="entry name" value="WH-like_DNA-bd_sf"/>
</dbReference>
<dbReference type="InterPro" id="IPR012318">
    <property type="entry name" value="HTH_CRP"/>
</dbReference>
<reference evidence="5 6" key="1">
    <citation type="submission" date="2021-08" db="EMBL/GenBank/DDBJ databases">
        <title>Shewanella putrefaciens YZ-J, complete genome.</title>
        <authorList>
            <person name="Yi Z."/>
        </authorList>
    </citation>
    <scope>NUCLEOTIDE SEQUENCE [LARGE SCALE GENOMIC DNA]</scope>
    <source>
        <strain evidence="5 6">YZ-J</strain>
    </source>
</reference>
<evidence type="ECO:0000256" key="1">
    <source>
        <dbReference type="ARBA" id="ARBA00023015"/>
    </source>
</evidence>